<sequence>MPRMLTRGGRKKSKILPREDGTIKIIKKLNDNAYKVDVAQQFRGSMLVPNLRTNSLQERENDVNKDLHNVGDMKKEAAPTPQGSMTWGRLKRIKIVSNGTRTFIGPFFLVPFVAKSVANPRMSLTTSVTGCEKHGRVERKRREESWERHGKIGEEPREEELDMSKCRIPPFLGPKSCKTCDLGVWSSQAHSRPLEAQAETRPMEANDPIRSGTPRQRSRATLVPAQTPHHLLDLAPCINKRKLCTIGVFGIHIFPPPLSSLSLSFFTSYTHSGAQCCQRHFSRSRESRLGAEKPKVTRGDRLEYQRTLVDLILNVLASRGGSSPSTMAIVVEDGITESRPFQPPSFTVFKSETEIVHLYSVHLHLAETKLDCLYRYHLGIICAESDLASAERLRQQKGSLSNWRRCWGHKFLCVFVCQVNRAESESVEFCLESVESVSVQ</sequence>
<organism evidence="2 3">
    <name type="scientific">Mucuna pruriens</name>
    <name type="common">Velvet bean</name>
    <name type="synonym">Dolichos pruriens</name>
    <dbReference type="NCBI Taxonomy" id="157652"/>
    <lineage>
        <taxon>Eukaryota</taxon>
        <taxon>Viridiplantae</taxon>
        <taxon>Streptophyta</taxon>
        <taxon>Embryophyta</taxon>
        <taxon>Tracheophyta</taxon>
        <taxon>Spermatophyta</taxon>
        <taxon>Magnoliopsida</taxon>
        <taxon>eudicotyledons</taxon>
        <taxon>Gunneridae</taxon>
        <taxon>Pentapetalae</taxon>
        <taxon>rosids</taxon>
        <taxon>fabids</taxon>
        <taxon>Fabales</taxon>
        <taxon>Fabaceae</taxon>
        <taxon>Papilionoideae</taxon>
        <taxon>50 kb inversion clade</taxon>
        <taxon>NPAAA clade</taxon>
        <taxon>indigoferoid/millettioid clade</taxon>
        <taxon>Phaseoleae</taxon>
        <taxon>Mucuna</taxon>
    </lineage>
</organism>
<reference evidence="2" key="1">
    <citation type="submission" date="2018-05" db="EMBL/GenBank/DDBJ databases">
        <title>Draft genome of Mucuna pruriens seed.</title>
        <authorList>
            <person name="Nnadi N.E."/>
            <person name="Vos R."/>
            <person name="Hasami M.H."/>
            <person name="Devisetty U.K."/>
            <person name="Aguiy J.C."/>
        </authorList>
    </citation>
    <scope>NUCLEOTIDE SEQUENCE [LARGE SCALE GENOMIC DNA]</scope>
    <source>
        <strain evidence="2">JCA_2017</strain>
    </source>
</reference>
<dbReference type="EMBL" id="QJKJ01008888">
    <property type="protein sequence ID" value="RDX78372.1"/>
    <property type="molecule type" value="Genomic_DNA"/>
</dbReference>
<dbReference type="AlphaFoldDB" id="A0A371FJB1"/>
<dbReference type="Proteomes" id="UP000257109">
    <property type="component" value="Unassembled WGS sequence"/>
</dbReference>
<protein>
    <submittedName>
        <fullName evidence="2">Uncharacterized protein</fullName>
    </submittedName>
</protein>
<feature type="non-terminal residue" evidence="2">
    <location>
        <position position="1"/>
    </location>
</feature>
<gene>
    <name evidence="2" type="ORF">CR513_41362</name>
</gene>
<evidence type="ECO:0000256" key="1">
    <source>
        <dbReference type="SAM" id="MobiDB-lite"/>
    </source>
</evidence>
<proteinExistence type="predicted"/>
<accession>A0A371FJB1</accession>
<comment type="caution">
    <text evidence="2">The sequence shown here is derived from an EMBL/GenBank/DDBJ whole genome shotgun (WGS) entry which is preliminary data.</text>
</comment>
<name>A0A371FJB1_MUCPR</name>
<feature type="region of interest" description="Disordered" evidence="1">
    <location>
        <begin position="191"/>
        <end position="221"/>
    </location>
</feature>
<keyword evidence="3" id="KW-1185">Reference proteome</keyword>
<evidence type="ECO:0000313" key="3">
    <source>
        <dbReference type="Proteomes" id="UP000257109"/>
    </source>
</evidence>
<evidence type="ECO:0000313" key="2">
    <source>
        <dbReference type="EMBL" id="RDX78372.1"/>
    </source>
</evidence>